<dbReference type="RefSeq" id="WP_008659352.1">
    <property type="nucleotide sequence ID" value="NZ_ANMO01000192.1"/>
</dbReference>
<name>M2AYT9_9BACT</name>
<proteinExistence type="predicted"/>
<evidence type="ECO:0000259" key="3">
    <source>
        <dbReference type="Pfam" id="PF25841"/>
    </source>
</evidence>
<evidence type="ECO:0000259" key="2">
    <source>
        <dbReference type="Pfam" id="PF25840"/>
    </source>
</evidence>
<protein>
    <submittedName>
        <fullName evidence="4">Uncharacterized protein</fullName>
    </submittedName>
</protein>
<evidence type="ECO:0000256" key="1">
    <source>
        <dbReference type="SAM" id="MobiDB-lite"/>
    </source>
</evidence>
<dbReference type="PATRIC" id="fig|1263867.3.peg.4416"/>
<sequence length="687" mass="75210">MDRREFAGMTSLGILGGLVSANKLLGTRPLLASGPDAASQNRLPEQDHSDMRSLAKSLLVDWCDGMIRRQTVAPDDPSAHGALQCDSCSHIHGRCSDALYPFLYLANATGQQKYLDAARNVYAWAENNVSREDGSWTNDINPRSWRGTTIFGAIALAEALHYHGEVLDADEKRAWEQRLDEAAGGYLFSDFRKIDFTNLNYGMTAVYGFHLFGRVLNHAKYTERSQQLAVRVKEFFTEPNKLLWGEGKPNDNRSGRGLLPVDLGYNVEESLNGVVLYALEVGDESLLDLLTQSMNGHLEFMLPDGAWDNSWGTRSAKWSYWGSRTADGCQPAFALMADRNPAFETAAIKNAELLKRCTADGLLHGGPHYVSHGVKPCIHHTFAHAKAMALVLDKTQPTATKHELKPLPRVTSDGVKHFAELDVWLAAKGPWRATVSAYDSIYKTKSADHIQQPTGGSLAVLHHAQVGTLLASSMARYIQVEPLNQQPQPGEDFPLTTRLERRNEGGWFTNLYDLKANVTSNATDDQVRFDVTTTLQDEDRQIDDESNSQCQLSYRIERERVLLTASPAQSDRQANAFALIVPIVSPTGETVRRVSKNQIEIEKPEGTVVCKCNVPFAIHGGAQSSGAQSSGAQSSGAQSSGAQSSGAQSSGAQSRVFNMVPGMEAVPLVVEYPGGNVSEIQFEISVS</sequence>
<dbReference type="GO" id="GO:0005975">
    <property type="term" value="P:carbohydrate metabolic process"/>
    <property type="evidence" value="ECO:0007669"/>
    <property type="project" value="InterPro"/>
</dbReference>
<reference evidence="4" key="1">
    <citation type="submission" date="2012-11" db="EMBL/GenBank/DDBJ databases">
        <title>Permanent draft genomes of Rhodopirellula europaea strain SH398 and 6C.</title>
        <authorList>
            <person name="Richter M."/>
            <person name="Richter-Heitmann T."/>
            <person name="Frank C."/>
            <person name="Harder J."/>
            <person name="Glockner F.O."/>
        </authorList>
    </citation>
    <scope>NUCLEOTIDE SEQUENCE</scope>
    <source>
        <strain evidence="4">6C</strain>
    </source>
</reference>
<dbReference type="InterPro" id="IPR058907">
    <property type="entry name" value="P29_N"/>
</dbReference>
<evidence type="ECO:0000313" key="5">
    <source>
        <dbReference type="Proteomes" id="UP000011529"/>
    </source>
</evidence>
<organism evidence="4 5">
    <name type="scientific">Rhodopirellula europaea 6C</name>
    <dbReference type="NCBI Taxonomy" id="1263867"/>
    <lineage>
        <taxon>Bacteria</taxon>
        <taxon>Pseudomonadati</taxon>
        <taxon>Planctomycetota</taxon>
        <taxon>Planctomycetia</taxon>
        <taxon>Pirellulales</taxon>
        <taxon>Pirellulaceae</taxon>
        <taxon>Rhodopirellula</taxon>
    </lineage>
</organism>
<dbReference type="InterPro" id="IPR008928">
    <property type="entry name" value="6-hairpin_glycosidase_sf"/>
</dbReference>
<comment type="caution">
    <text evidence="4">The sequence shown here is derived from an EMBL/GenBank/DDBJ whole genome shotgun (WGS) entry which is preliminary data.</text>
</comment>
<accession>M2AYT9</accession>
<gene>
    <name evidence="4" type="ORF">RE6C_04121</name>
</gene>
<feature type="domain" description="Broad-specificity ulvan lyase C-terminal" evidence="3">
    <location>
        <begin position="415"/>
        <end position="686"/>
    </location>
</feature>
<feature type="region of interest" description="Disordered" evidence="1">
    <location>
        <begin position="623"/>
        <end position="650"/>
    </location>
</feature>
<dbReference type="Proteomes" id="UP000011529">
    <property type="component" value="Unassembled WGS sequence"/>
</dbReference>
<dbReference type="AlphaFoldDB" id="M2AYT9"/>
<reference evidence="4" key="2">
    <citation type="journal article" date="2013" name="Mar. Genomics">
        <title>Expression of sulfatases in Rhodopirellula baltica and the diversity of sulfatases in the genus Rhodopirellula.</title>
        <authorList>
            <person name="Wegner C.E."/>
            <person name="Richter-Heitmann T."/>
            <person name="Klindworth A."/>
            <person name="Klockow C."/>
            <person name="Richter M."/>
            <person name="Achstetter T."/>
            <person name="Glockner F.O."/>
            <person name="Harder J."/>
        </authorList>
    </citation>
    <scope>NUCLEOTIDE SEQUENCE [LARGE SCALE GENOMIC DNA]</scope>
    <source>
        <strain evidence="4">6C</strain>
    </source>
</reference>
<dbReference type="Pfam" id="PF25840">
    <property type="entry name" value="Ulvan_lyase_N"/>
    <property type="match status" value="1"/>
</dbReference>
<evidence type="ECO:0000313" key="4">
    <source>
        <dbReference type="EMBL" id="EMB15139.1"/>
    </source>
</evidence>
<feature type="domain" description="Broad-specificity ulvan lyase N-terminal" evidence="2">
    <location>
        <begin position="60"/>
        <end position="409"/>
    </location>
</feature>
<dbReference type="EMBL" id="ANMO01000192">
    <property type="protein sequence ID" value="EMB15139.1"/>
    <property type="molecule type" value="Genomic_DNA"/>
</dbReference>
<keyword evidence="5" id="KW-1185">Reference proteome</keyword>
<dbReference type="InterPro" id="IPR058908">
    <property type="entry name" value="P29_C"/>
</dbReference>
<dbReference type="Pfam" id="PF25841">
    <property type="entry name" value="Ulvan_lyase_C"/>
    <property type="match status" value="1"/>
</dbReference>
<dbReference type="SUPFAM" id="SSF48208">
    <property type="entry name" value="Six-hairpin glycosidases"/>
    <property type="match status" value="1"/>
</dbReference>